<accession>A0ABX8STU1</accession>
<dbReference type="InterPro" id="IPR003848">
    <property type="entry name" value="DUF218"/>
</dbReference>
<dbReference type="PANTHER" id="PTHR30336">
    <property type="entry name" value="INNER MEMBRANE PROTEIN, PROBABLE PERMEASE"/>
    <property type="match status" value="1"/>
</dbReference>
<dbReference type="CDD" id="cd06259">
    <property type="entry name" value="YdcF-like"/>
    <property type="match status" value="1"/>
</dbReference>
<keyword evidence="4" id="KW-1185">Reference proteome</keyword>
<proteinExistence type="predicted"/>
<dbReference type="Pfam" id="PF02698">
    <property type="entry name" value="DUF218"/>
    <property type="match status" value="1"/>
</dbReference>
<gene>
    <name evidence="3" type="ORF">FE795_05550</name>
</gene>
<dbReference type="InterPro" id="IPR014729">
    <property type="entry name" value="Rossmann-like_a/b/a_fold"/>
</dbReference>
<organism evidence="3 4">
    <name type="scientific">Alcaligenes ammonioxydans</name>
    <dbReference type="NCBI Taxonomy" id="2582914"/>
    <lineage>
        <taxon>Bacteria</taxon>
        <taxon>Pseudomonadati</taxon>
        <taxon>Pseudomonadota</taxon>
        <taxon>Betaproteobacteria</taxon>
        <taxon>Burkholderiales</taxon>
        <taxon>Alcaligenaceae</taxon>
        <taxon>Alcaligenes</taxon>
    </lineage>
</organism>
<dbReference type="Gene3D" id="3.40.50.620">
    <property type="entry name" value="HUPs"/>
    <property type="match status" value="1"/>
</dbReference>
<keyword evidence="1" id="KW-0812">Transmembrane</keyword>
<keyword evidence="1" id="KW-0472">Membrane</keyword>
<dbReference type="InterPro" id="IPR051599">
    <property type="entry name" value="Cell_Envelope_Assoc"/>
</dbReference>
<protein>
    <submittedName>
        <fullName evidence="3">YdcF family protein</fullName>
    </submittedName>
</protein>
<reference evidence="3 4" key="1">
    <citation type="submission" date="2020-02" db="EMBL/GenBank/DDBJ databases">
        <title>Partial ammonium oxidation to N2 by heterotrophic bacteria.</title>
        <authorList>
            <person name="Wu M."/>
        </authorList>
    </citation>
    <scope>NUCLEOTIDE SEQUENCE [LARGE SCALE GENOMIC DNA]</scope>
    <source>
        <strain evidence="3 4">HO-1</strain>
    </source>
</reference>
<dbReference type="RefSeq" id="WP_003802402.1">
    <property type="nucleotide sequence ID" value="NZ_CP049362.1"/>
</dbReference>
<evidence type="ECO:0000313" key="3">
    <source>
        <dbReference type="EMBL" id="QXX78537.1"/>
    </source>
</evidence>
<feature type="transmembrane region" description="Helical" evidence="1">
    <location>
        <begin position="37"/>
        <end position="59"/>
    </location>
</feature>
<evidence type="ECO:0000313" key="4">
    <source>
        <dbReference type="Proteomes" id="UP000826050"/>
    </source>
</evidence>
<dbReference type="Proteomes" id="UP000826050">
    <property type="component" value="Chromosome"/>
</dbReference>
<dbReference type="PANTHER" id="PTHR30336:SF4">
    <property type="entry name" value="ENVELOPE BIOGENESIS FACTOR ELYC"/>
    <property type="match status" value="1"/>
</dbReference>
<dbReference type="EMBL" id="CP049362">
    <property type="protein sequence ID" value="QXX78537.1"/>
    <property type="molecule type" value="Genomic_DNA"/>
</dbReference>
<evidence type="ECO:0000259" key="2">
    <source>
        <dbReference type="Pfam" id="PF02698"/>
    </source>
</evidence>
<name>A0ABX8STU1_9BURK</name>
<keyword evidence="1" id="KW-1133">Transmembrane helix</keyword>
<feature type="domain" description="DUF218" evidence="2">
    <location>
        <begin position="79"/>
        <end position="244"/>
    </location>
</feature>
<evidence type="ECO:0000256" key="1">
    <source>
        <dbReference type="SAM" id="Phobius"/>
    </source>
</evidence>
<sequence>MSLSSILTSLVIPLNLFAALLLVAVLLFIVRLRKTAAALALAGLLWTGAWSLPATSLYAGGYLEKMYPYQPAAQVEQADAIVVLGGHTAQNRSNWFLPQTAQRTSARVERAAELYKAGRAPYIVLSGAALDGGVSEAQVMANTLINLDVPASATLMENNSLTTQQNGEYTAQLLQEKQARRVLLVTSALHMPRAMAIFRKQGVNVIAAGAAPQLTVPNSPGFSLWKPSLMALQSSRSIIKEYVGILVYWSRGWAA</sequence>
<feature type="transmembrane region" description="Helical" evidence="1">
    <location>
        <begin position="6"/>
        <end position="30"/>
    </location>
</feature>